<dbReference type="Pfam" id="PF05795">
    <property type="entry name" value="Plasmodium_Vir"/>
    <property type="match status" value="1"/>
</dbReference>
<reference evidence="1 2" key="1">
    <citation type="submission" date="2016-07" db="EMBL/GenBank/DDBJ databases">
        <authorList>
            <consortium name="Pathogen Informatics"/>
        </authorList>
    </citation>
    <scope>NUCLEOTIDE SEQUENCE [LARGE SCALE GENOMIC DNA]</scope>
</reference>
<dbReference type="EMBL" id="FLYH01000049">
    <property type="protein sequence ID" value="SCA59638.1"/>
    <property type="molecule type" value="Genomic_DNA"/>
</dbReference>
<dbReference type="VEuPathDB" id="PlasmoDB:PVPAM_030029400"/>
<proteinExistence type="predicted"/>
<dbReference type="VEuPathDB" id="PlasmoDB:PVW1_080046400"/>
<dbReference type="VEuPathDB" id="PlasmoDB:PVP01_0001580"/>
<name>A0A1G4E666_PLAVI</name>
<gene>
    <name evidence="1" type="ORF">PVT01_000029400</name>
</gene>
<evidence type="ECO:0000313" key="2">
    <source>
        <dbReference type="Proteomes" id="UP000196402"/>
    </source>
</evidence>
<dbReference type="VEuPathDB" id="PlasmoDB:PVX_069190"/>
<evidence type="ECO:0000313" key="1">
    <source>
        <dbReference type="EMBL" id="SCA59638.1"/>
    </source>
</evidence>
<dbReference type="Proteomes" id="UP000196402">
    <property type="component" value="Unassembled WGS sequence"/>
</dbReference>
<accession>A0A1G4E666</accession>
<sequence>MLGKRPELQGVTENIEKALCYVRSKSMINDFNKDICDFLYYWIGDKILNVLTKKQFFGEIMLTLFESLNGSGTHKICDYHYNNINEENFQNVKLIFDYSEDYISYEKQITGHNPPCNHDYKQYLQKYVESYKIYYDKCTVERLNYNYCEAFTKYFNGKKHDLLSTWTCKLSENLSPPEERFEEVDGEASESPKLRERPVIEAHNALTQRGSKDVRLLDAKFPFPRVTDLDMNTLGLGSASAPTDNPSIASKSITGAVSVAGILVPSYLMYNYTYAGTWINKVLGRKTRTNFNPYTDQYLMANFSGLENFNSERSRYNIAYSPE</sequence>
<organism evidence="1 2">
    <name type="scientific">Plasmodium vivax</name>
    <name type="common">malaria parasite P. vivax</name>
    <dbReference type="NCBI Taxonomy" id="5855"/>
    <lineage>
        <taxon>Eukaryota</taxon>
        <taxon>Sar</taxon>
        <taxon>Alveolata</taxon>
        <taxon>Apicomplexa</taxon>
        <taxon>Aconoidasida</taxon>
        <taxon>Haemosporida</taxon>
        <taxon>Plasmodiidae</taxon>
        <taxon>Plasmodium</taxon>
        <taxon>Plasmodium (Plasmodium)</taxon>
    </lineage>
</organism>
<dbReference type="AlphaFoldDB" id="A0A1G4E666"/>
<protein>
    <submittedName>
        <fullName evidence="1">Vir protein, putative</fullName>
    </submittedName>
</protein>
<dbReference type="InterPro" id="IPR008780">
    <property type="entry name" value="Plasmodium_Vir"/>
</dbReference>